<keyword evidence="1" id="KW-0378">Hydrolase</keyword>
<sequence length="280" mass="30161">MKITLLGTGSPLPSATCAGPSTLVQAGETNLVIDAGRGVIMRLVGAMCPPATINAVLLTHLHSDHICDLNDIITTRWISSPSATPLPIYGPVGTQKMMDGLLAMLDHDEHYRLDHHADLRAGVGMKVEVHEVQPGDTIAIGGVAVGIYATDHRPVTPTIGFRIEHNSVVAAIAGDTIPCDGLNQLCKDADFYVQTVIREDLVRMFAPHIPIGERFLDILDYHSTVQQAAQTATQCNVKTLVLTHFVPAIQPGQEDEWRSMAAEHFTGEIIVGPDLTSVEK</sequence>
<protein>
    <submittedName>
        <fullName evidence="3">Unannotated protein</fullName>
    </submittedName>
</protein>
<dbReference type="Gene3D" id="3.60.15.10">
    <property type="entry name" value="Ribonuclease Z/Hydroxyacylglutathione hydrolase-like"/>
    <property type="match status" value="1"/>
</dbReference>
<feature type="domain" description="Metallo-beta-lactamase" evidence="2">
    <location>
        <begin position="18"/>
        <end position="222"/>
    </location>
</feature>
<dbReference type="Pfam" id="PF12706">
    <property type="entry name" value="Lactamase_B_2"/>
    <property type="match status" value="1"/>
</dbReference>
<dbReference type="InterPro" id="IPR044094">
    <property type="entry name" value="AtsA-like_MBL-fold"/>
</dbReference>
<proteinExistence type="predicted"/>
<dbReference type="PANTHER" id="PTHR46018">
    <property type="entry name" value="ZINC PHOSPHODIESTERASE ELAC PROTEIN 1"/>
    <property type="match status" value="1"/>
</dbReference>
<accession>A0A6J6D5U6</accession>
<dbReference type="SUPFAM" id="SSF56281">
    <property type="entry name" value="Metallo-hydrolase/oxidoreductase"/>
    <property type="match status" value="1"/>
</dbReference>
<dbReference type="InterPro" id="IPR001279">
    <property type="entry name" value="Metallo-B-lactamas"/>
</dbReference>
<evidence type="ECO:0000313" key="3">
    <source>
        <dbReference type="EMBL" id="CAB4559320.1"/>
    </source>
</evidence>
<evidence type="ECO:0000256" key="1">
    <source>
        <dbReference type="ARBA" id="ARBA00022801"/>
    </source>
</evidence>
<dbReference type="GO" id="GO:0042781">
    <property type="term" value="F:3'-tRNA processing endoribonuclease activity"/>
    <property type="evidence" value="ECO:0007669"/>
    <property type="project" value="TreeGrafter"/>
</dbReference>
<dbReference type="PANTHER" id="PTHR46018:SF2">
    <property type="entry name" value="ZINC PHOSPHODIESTERASE ELAC PROTEIN 1"/>
    <property type="match status" value="1"/>
</dbReference>
<dbReference type="SMART" id="SM00849">
    <property type="entry name" value="Lactamase_B"/>
    <property type="match status" value="1"/>
</dbReference>
<dbReference type="InterPro" id="IPR036866">
    <property type="entry name" value="RibonucZ/Hydroxyglut_hydro"/>
</dbReference>
<dbReference type="EMBL" id="CAEZTC010000073">
    <property type="protein sequence ID" value="CAB4559320.1"/>
    <property type="molecule type" value="Genomic_DNA"/>
</dbReference>
<evidence type="ECO:0000259" key="2">
    <source>
        <dbReference type="SMART" id="SM00849"/>
    </source>
</evidence>
<dbReference type="CDD" id="cd07719">
    <property type="entry name" value="arylsulfatase_AtsA-like_MBL-fold"/>
    <property type="match status" value="1"/>
</dbReference>
<gene>
    <name evidence="3" type="ORF">UFOPK1572_00715</name>
</gene>
<dbReference type="AlphaFoldDB" id="A0A6J6D5U6"/>
<name>A0A6J6D5U6_9ZZZZ</name>
<reference evidence="3" key="1">
    <citation type="submission" date="2020-05" db="EMBL/GenBank/DDBJ databases">
        <authorList>
            <person name="Chiriac C."/>
            <person name="Salcher M."/>
            <person name="Ghai R."/>
            <person name="Kavagutti S V."/>
        </authorList>
    </citation>
    <scope>NUCLEOTIDE SEQUENCE</scope>
</reference>
<organism evidence="3">
    <name type="scientific">freshwater metagenome</name>
    <dbReference type="NCBI Taxonomy" id="449393"/>
    <lineage>
        <taxon>unclassified sequences</taxon>
        <taxon>metagenomes</taxon>
        <taxon>ecological metagenomes</taxon>
    </lineage>
</organism>